<accession>A0A8D8Q4Y4</accession>
<dbReference type="GO" id="GO:0003676">
    <property type="term" value="F:nucleic acid binding"/>
    <property type="evidence" value="ECO:0007669"/>
    <property type="project" value="InterPro"/>
</dbReference>
<dbReference type="PANTHER" id="PTHR37984:SF5">
    <property type="entry name" value="PROTEIN NYNRIN-LIKE"/>
    <property type="match status" value="1"/>
</dbReference>
<dbReference type="SUPFAM" id="SSF53098">
    <property type="entry name" value="Ribonuclease H-like"/>
    <property type="match status" value="1"/>
</dbReference>
<proteinExistence type="predicted"/>
<feature type="compositionally biased region" description="Acidic residues" evidence="1">
    <location>
        <begin position="356"/>
        <end position="375"/>
    </location>
</feature>
<dbReference type="EMBL" id="HBUF01059202">
    <property type="protein sequence ID" value="CAG6625209.1"/>
    <property type="molecule type" value="Transcribed_RNA"/>
</dbReference>
<organism evidence="3">
    <name type="scientific">Cacopsylla melanoneura</name>
    <dbReference type="NCBI Taxonomy" id="428564"/>
    <lineage>
        <taxon>Eukaryota</taxon>
        <taxon>Metazoa</taxon>
        <taxon>Ecdysozoa</taxon>
        <taxon>Arthropoda</taxon>
        <taxon>Hexapoda</taxon>
        <taxon>Insecta</taxon>
        <taxon>Pterygota</taxon>
        <taxon>Neoptera</taxon>
        <taxon>Paraneoptera</taxon>
        <taxon>Hemiptera</taxon>
        <taxon>Sternorrhyncha</taxon>
        <taxon>Psylloidea</taxon>
        <taxon>Psyllidae</taxon>
        <taxon>Psyllinae</taxon>
        <taxon>Cacopsylla</taxon>
    </lineage>
</organism>
<dbReference type="InterPro" id="IPR001584">
    <property type="entry name" value="Integrase_cat-core"/>
</dbReference>
<dbReference type="InterPro" id="IPR012337">
    <property type="entry name" value="RNaseH-like_sf"/>
</dbReference>
<protein>
    <submittedName>
        <fullName evidence="3">KRAB-A domain-containing protein 2</fullName>
    </submittedName>
</protein>
<dbReference type="Pfam" id="PF00665">
    <property type="entry name" value="rve"/>
    <property type="match status" value="1"/>
</dbReference>
<dbReference type="InterPro" id="IPR036397">
    <property type="entry name" value="RNaseH_sf"/>
</dbReference>
<feature type="domain" description="Integrase catalytic" evidence="2">
    <location>
        <begin position="151"/>
        <end position="317"/>
    </location>
</feature>
<name>A0A8D8Q4Y4_9HEMI</name>
<dbReference type="GO" id="GO:0015074">
    <property type="term" value="P:DNA integration"/>
    <property type="evidence" value="ECO:0007669"/>
    <property type="project" value="InterPro"/>
</dbReference>
<reference evidence="3" key="1">
    <citation type="submission" date="2021-05" db="EMBL/GenBank/DDBJ databases">
        <authorList>
            <person name="Alioto T."/>
            <person name="Alioto T."/>
            <person name="Gomez Garrido J."/>
        </authorList>
    </citation>
    <scope>NUCLEOTIDE SEQUENCE</scope>
</reference>
<dbReference type="Gene3D" id="3.30.420.10">
    <property type="entry name" value="Ribonuclease H-like superfamily/Ribonuclease H"/>
    <property type="match status" value="1"/>
</dbReference>
<evidence type="ECO:0000256" key="1">
    <source>
        <dbReference type="SAM" id="MobiDB-lite"/>
    </source>
</evidence>
<feature type="region of interest" description="Disordered" evidence="1">
    <location>
        <begin position="349"/>
        <end position="404"/>
    </location>
</feature>
<dbReference type="PANTHER" id="PTHR37984">
    <property type="entry name" value="PROTEIN CBG26694"/>
    <property type="match status" value="1"/>
</dbReference>
<evidence type="ECO:0000259" key="2">
    <source>
        <dbReference type="PROSITE" id="PS50994"/>
    </source>
</evidence>
<sequence>MSDIDVLAKMRSRFYDRLSECIEQKSSNHLYISDGKYKELIKEVREAKAEEKKKTIHYRRLKRFDIMTVDNQDKLIVPIATEGASVLYYVPYEELFDVINETHISVGHGGRNRILAEAGRKYKNVSSEAVLIYLRLCEACEKKQKSAKKGLVVKPIIHSEMNSRAQVDLIDMQSNPDNNCKFIFVYQDHLTKFVILRALRTKTAEEVAYNLLDIFTTFGAPCILHSDNGREFCNKVIQNMCEMWGEMKIVHGKPRHSQSQGSVERANQDIENMLATWMETNKTSKWSEGLKFVQAMKNRAYHDGIKSSPYEIMFGVPMRMGLATSVLPRDAVKTMNSEEDLETVLSNITISGNENELNDQEKDSDDDAQDNDMEDSVTSNDVQDSNDKVPQLPGTSESNQDRINKVRKIREAAREGLEIQAKKMKKISNEKFPDAQVGQNVRIKVPDVDRAKIDPKSIIAVIIKKEDELYQLGTKLGIINSLYSRNQFTVCSEIFISLEDVKPEEISLRSVVSKQSLVGGQGFKKCTCLKKCITKKCICRGNNMKCNSKCHGSDPCTNK</sequence>
<evidence type="ECO:0000313" key="3">
    <source>
        <dbReference type="EMBL" id="CAG6625209.1"/>
    </source>
</evidence>
<dbReference type="AlphaFoldDB" id="A0A8D8Q4Y4"/>
<dbReference type="InterPro" id="IPR050951">
    <property type="entry name" value="Retrovirus_Pol_polyprotein"/>
</dbReference>
<dbReference type="PROSITE" id="PS50994">
    <property type="entry name" value="INTEGRASE"/>
    <property type="match status" value="1"/>
</dbReference>